<keyword evidence="3" id="KW-1185">Reference proteome</keyword>
<name>A0A850H523_9SPHN</name>
<evidence type="ECO:0000256" key="1">
    <source>
        <dbReference type="RuleBase" id="RU363076"/>
    </source>
</evidence>
<keyword evidence="1" id="KW-0812">Transmembrane</keyword>
<dbReference type="AlphaFoldDB" id="A0A850H523"/>
<comment type="similarity">
    <text evidence="1">Belongs to the SURF1 family.</text>
</comment>
<comment type="subcellular location">
    <subcellularLocation>
        <location evidence="1">Cell membrane</location>
        <topology evidence="1">Multi-pass membrane protein</topology>
    </subcellularLocation>
</comment>
<dbReference type="Pfam" id="PF02104">
    <property type="entry name" value="SURF1"/>
    <property type="match status" value="1"/>
</dbReference>
<comment type="caution">
    <text evidence="1">Lacks conserved residue(s) required for the propagation of feature annotation.</text>
</comment>
<keyword evidence="1" id="KW-0472">Membrane</keyword>
<evidence type="ECO:0000313" key="3">
    <source>
        <dbReference type="Proteomes" id="UP000561438"/>
    </source>
</evidence>
<dbReference type="EMBL" id="JABWGV010000004">
    <property type="protein sequence ID" value="NVD45597.1"/>
    <property type="molecule type" value="Genomic_DNA"/>
</dbReference>
<feature type="transmembrane region" description="Helical" evidence="1">
    <location>
        <begin position="142"/>
        <end position="161"/>
    </location>
</feature>
<dbReference type="GO" id="GO:0005886">
    <property type="term" value="C:plasma membrane"/>
    <property type="evidence" value="ECO:0007669"/>
    <property type="project" value="UniProtKB-SubCell"/>
</dbReference>
<keyword evidence="1" id="KW-1003">Cell membrane</keyword>
<comment type="caution">
    <text evidence="2">The sequence shown here is derived from an EMBL/GenBank/DDBJ whole genome shotgun (WGS) entry which is preliminary data.</text>
</comment>
<dbReference type="InterPro" id="IPR002994">
    <property type="entry name" value="Surf1/Shy1"/>
</dbReference>
<protein>
    <recommendedName>
        <fullName evidence="1">SURF1-like protein</fullName>
    </recommendedName>
</protein>
<evidence type="ECO:0000313" key="2">
    <source>
        <dbReference type="EMBL" id="NVD45597.1"/>
    </source>
</evidence>
<gene>
    <name evidence="2" type="ORF">HUV48_11320</name>
</gene>
<reference evidence="2 3" key="1">
    <citation type="submission" date="2020-06" db="EMBL/GenBank/DDBJ databases">
        <title>Altererythrobacter sp. HHU K3-1.</title>
        <authorList>
            <person name="Zhang D."/>
            <person name="Xue H."/>
        </authorList>
    </citation>
    <scope>NUCLEOTIDE SEQUENCE [LARGE SCALE GENOMIC DNA]</scope>
    <source>
        <strain evidence="2 3">HHU K3-1</strain>
    </source>
</reference>
<dbReference type="Proteomes" id="UP000561438">
    <property type="component" value="Unassembled WGS sequence"/>
</dbReference>
<proteinExistence type="inferred from homology"/>
<sequence length="170" mass="18582">MLGLGVWQLARAEEKEALIATALAAQQMREEAAWPDTEEEAEAALYRRTSLTCSRVAAYGAVAGTREDGAKGWAQRATCIDNSGREFIADIGWSRAPQQPDWNGGALLGVIAPGPRLVADPPIIGLEPLALPDPRELPNNHVAYAVQWFIFAIVAFVIYVISLRRRNRSD</sequence>
<accession>A0A850H523</accession>
<keyword evidence="1" id="KW-1133">Transmembrane helix</keyword>
<organism evidence="2 3">
    <name type="scientific">Qipengyuania atrilutea</name>
    <dbReference type="NCBI Taxonomy" id="2744473"/>
    <lineage>
        <taxon>Bacteria</taxon>
        <taxon>Pseudomonadati</taxon>
        <taxon>Pseudomonadota</taxon>
        <taxon>Alphaproteobacteria</taxon>
        <taxon>Sphingomonadales</taxon>
        <taxon>Erythrobacteraceae</taxon>
        <taxon>Qipengyuania</taxon>
    </lineage>
</organism>